<dbReference type="Proteomes" id="UP000193870">
    <property type="component" value="Unassembled WGS sequence"/>
</dbReference>
<organism evidence="2 3">
    <name type="scientific">Palleronia marisminoris</name>
    <dbReference type="NCBI Taxonomy" id="315423"/>
    <lineage>
        <taxon>Bacteria</taxon>
        <taxon>Pseudomonadati</taxon>
        <taxon>Pseudomonadota</taxon>
        <taxon>Alphaproteobacteria</taxon>
        <taxon>Rhodobacterales</taxon>
        <taxon>Roseobacteraceae</taxon>
        <taxon>Palleronia</taxon>
    </lineage>
</organism>
<name>A0A1Y5RG02_9RHOB</name>
<gene>
    <name evidence="2" type="ORF">PAM7066_00406</name>
</gene>
<dbReference type="RefSeq" id="WP_090928604.1">
    <property type="nucleotide sequence ID" value="NZ_FOPF01000001.1"/>
</dbReference>
<reference evidence="2 3" key="1">
    <citation type="submission" date="2017-03" db="EMBL/GenBank/DDBJ databases">
        <authorList>
            <person name="Afonso C.L."/>
            <person name="Miller P.J."/>
            <person name="Scott M.A."/>
            <person name="Spackman E."/>
            <person name="Goraichik I."/>
            <person name="Dimitrov K.M."/>
            <person name="Suarez D.L."/>
            <person name="Swayne D.E."/>
        </authorList>
    </citation>
    <scope>NUCLEOTIDE SEQUENCE [LARGE SCALE GENOMIC DNA]</scope>
    <source>
        <strain evidence="2 3">CECT 7066</strain>
    </source>
</reference>
<protein>
    <recommendedName>
        <fullName evidence="4">Apolipoprotein acyltransferase</fullName>
    </recommendedName>
</protein>
<evidence type="ECO:0000313" key="2">
    <source>
        <dbReference type="EMBL" id="SLN16664.1"/>
    </source>
</evidence>
<accession>A0A1Y5RG02</accession>
<dbReference type="AlphaFoldDB" id="A0A1Y5RG02"/>
<sequence>MIVIAFALIGVFLGARLAARNGGVRADKVQYAIACAIAGALLGLFATILVENLIA</sequence>
<dbReference type="STRING" id="315423.SAMN04488020_101406"/>
<keyword evidence="1" id="KW-0472">Membrane</keyword>
<evidence type="ECO:0000256" key="1">
    <source>
        <dbReference type="SAM" id="Phobius"/>
    </source>
</evidence>
<dbReference type="EMBL" id="FWFV01000001">
    <property type="protein sequence ID" value="SLN16664.1"/>
    <property type="molecule type" value="Genomic_DNA"/>
</dbReference>
<evidence type="ECO:0008006" key="4">
    <source>
        <dbReference type="Google" id="ProtNLM"/>
    </source>
</evidence>
<feature type="transmembrane region" description="Helical" evidence="1">
    <location>
        <begin position="28"/>
        <end position="50"/>
    </location>
</feature>
<keyword evidence="1" id="KW-1133">Transmembrane helix</keyword>
<proteinExistence type="predicted"/>
<keyword evidence="1" id="KW-0812">Transmembrane</keyword>
<keyword evidence="3" id="KW-1185">Reference proteome</keyword>
<evidence type="ECO:0000313" key="3">
    <source>
        <dbReference type="Proteomes" id="UP000193870"/>
    </source>
</evidence>